<gene>
    <name evidence="1" type="ORF">CWR43_27000</name>
</gene>
<dbReference type="AlphaFoldDB" id="A0A2N0D2H3"/>
<proteinExistence type="predicted"/>
<evidence type="ECO:0000313" key="2">
    <source>
        <dbReference type="Proteomes" id="UP000232164"/>
    </source>
</evidence>
<dbReference type="EMBL" id="PIQN01000022">
    <property type="protein sequence ID" value="PKA40252.1"/>
    <property type="molecule type" value="Genomic_DNA"/>
</dbReference>
<sequence length="411" mass="41916">MISHSKLRTEPSYGLCGRLADALSVALSAPRRLSHTLPLLIFLTAAAGCQSGADGLGTAKNTDIKAPSSKVEETFGETGTEVTLLLPRGASGVYEGAARDVRDGAALSVGELGNGQVFVKVIDVSGGAGAVPAAVSAAKARNSALLISYAPPAVTSAIAAMPSDQRPPLVNLGDDVPATAGNVYNFASDELDSALEGIRTAATGGHKKVMVFAPRDFPPTYEMRLADAIRAGGTYAGTARYDLSDAAAADAVQKSKAQLQQADTVVILGKSVIVPTVAGAIKASGQGNLVLIGTSAWPSQAYADPAVAGATIAMVEPDDASLIADRYKRHHGRTLSTDAAYGYDAIAIAAGIIRVKGPAGVTAENLTMKTGFRGVTGLFRLSPGGNVERKLSLFTITGGKLNLLGAAPKAF</sequence>
<name>A0A2N0D2H3_RHISU</name>
<organism evidence="1 2">
    <name type="scientific">Rhizobium sullae</name>
    <name type="common">Rhizobium hedysari</name>
    <dbReference type="NCBI Taxonomy" id="50338"/>
    <lineage>
        <taxon>Bacteria</taxon>
        <taxon>Pseudomonadati</taxon>
        <taxon>Pseudomonadota</taxon>
        <taxon>Alphaproteobacteria</taxon>
        <taxon>Hyphomicrobiales</taxon>
        <taxon>Rhizobiaceae</taxon>
        <taxon>Rhizobium/Agrobacterium group</taxon>
        <taxon>Rhizobium</taxon>
    </lineage>
</organism>
<protein>
    <recommendedName>
        <fullName evidence="3">Amino acid/amide ABC transporter substrate-binding protein (HAAT family)</fullName>
    </recommendedName>
</protein>
<comment type="caution">
    <text evidence="1">The sequence shown here is derived from an EMBL/GenBank/DDBJ whole genome shotgun (WGS) entry which is preliminary data.</text>
</comment>
<dbReference type="InterPro" id="IPR028082">
    <property type="entry name" value="Peripla_BP_I"/>
</dbReference>
<dbReference type="SUPFAM" id="SSF53822">
    <property type="entry name" value="Periplasmic binding protein-like I"/>
    <property type="match status" value="1"/>
</dbReference>
<accession>A0A2N0D2H3</accession>
<dbReference type="STRING" id="1041146.GCA_000427985_00293"/>
<dbReference type="Gene3D" id="3.40.50.2300">
    <property type="match status" value="2"/>
</dbReference>
<reference evidence="1 2" key="2">
    <citation type="submission" date="2017-12" db="EMBL/GenBank/DDBJ databases">
        <title>Genome sequence of Rhizobium sullae HCNT1 isolated from Sulla coronaria nodules and featuring peculiar denitrification phenotypes.</title>
        <authorList>
            <person name="De Diego-Diaz B."/>
            <person name="Treu L."/>
            <person name="Campanaro S."/>
            <person name="Da Silva Duarte V."/>
            <person name="Basaglia M."/>
            <person name="Favaro L."/>
            <person name="Casella S."/>
            <person name="Squartini A."/>
        </authorList>
    </citation>
    <scope>NUCLEOTIDE SEQUENCE [LARGE SCALE GENOMIC DNA]</scope>
    <source>
        <strain evidence="1 2">HCNT1</strain>
    </source>
</reference>
<evidence type="ECO:0008006" key="3">
    <source>
        <dbReference type="Google" id="ProtNLM"/>
    </source>
</evidence>
<reference evidence="1 2" key="1">
    <citation type="submission" date="2017-11" db="EMBL/GenBank/DDBJ databases">
        <authorList>
            <person name="Han C.G."/>
        </authorList>
    </citation>
    <scope>NUCLEOTIDE SEQUENCE [LARGE SCALE GENOMIC DNA]</scope>
    <source>
        <strain evidence="1 2">HCNT1</strain>
    </source>
</reference>
<dbReference type="Proteomes" id="UP000232164">
    <property type="component" value="Unassembled WGS sequence"/>
</dbReference>
<evidence type="ECO:0000313" key="1">
    <source>
        <dbReference type="EMBL" id="PKA40252.1"/>
    </source>
</evidence>